<gene>
    <name evidence="1" type="ORF">H8S45_06290</name>
</gene>
<dbReference type="Proteomes" id="UP000606499">
    <property type="component" value="Unassembled WGS sequence"/>
</dbReference>
<sequence length="326" mass="36061">MRKIFREECNSALQNVTFDNRQQKAVRMRVERCHKPRRRMRGMVAVAVAAALTFSGAFAVQAVRDNIRNTMASWEDTHTGTALGLSQSDAGLTVTLDEIYGDTWYVYLKGTVASETEKTMRVDNWTNRSGTQYADAGFCDWEFTIPDQKTQLSHGSNISFLSVNGQEDAPLEFLIRLSATDFALTGEASALFNGFWYEADGELQELDGCWEFTFPVDRNDDGETLLVGKSIQTDAGTVTLDCLQFSALDISAEWSGANEALFGWDQSNTYLLLKSGERIGCQSAGIEDENGEKTRMEFAPFNNGLGHISADDVQAVVFAGQEIPVT</sequence>
<dbReference type="RefSeq" id="WP_147574311.1">
    <property type="nucleotide sequence ID" value="NZ_JACOPL010000005.1"/>
</dbReference>
<keyword evidence="2" id="KW-1185">Reference proteome</keyword>
<name>A0A923LTX3_9FIRM</name>
<organism evidence="1 2">
    <name type="scientific">Agathobaculum faecis</name>
    <dbReference type="NCBI Taxonomy" id="2763013"/>
    <lineage>
        <taxon>Bacteria</taxon>
        <taxon>Bacillati</taxon>
        <taxon>Bacillota</taxon>
        <taxon>Clostridia</taxon>
        <taxon>Eubacteriales</taxon>
        <taxon>Butyricicoccaceae</taxon>
        <taxon>Agathobaculum</taxon>
    </lineage>
</organism>
<comment type="caution">
    <text evidence="1">The sequence shown here is derived from an EMBL/GenBank/DDBJ whole genome shotgun (WGS) entry which is preliminary data.</text>
</comment>
<reference evidence="1" key="1">
    <citation type="submission" date="2020-08" db="EMBL/GenBank/DDBJ databases">
        <title>Genome public.</title>
        <authorList>
            <person name="Liu C."/>
            <person name="Sun Q."/>
        </authorList>
    </citation>
    <scope>NUCLEOTIDE SEQUENCE</scope>
    <source>
        <strain evidence="1">NSJ-28</strain>
    </source>
</reference>
<evidence type="ECO:0000313" key="1">
    <source>
        <dbReference type="EMBL" id="MBC5725064.1"/>
    </source>
</evidence>
<accession>A0A923LTX3</accession>
<dbReference type="AlphaFoldDB" id="A0A923LTX3"/>
<evidence type="ECO:0000313" key="2">
    <source>
        <dbReference type="Proteomes" id="UP000606499"/>
    </source>
</evidence>
<protein>
    <recommendedName>
        <fullName evidence="3">DUF4179 domain-containing protein</fullName>
    </recommendedName>
</protein>
<proteinExistence type="predicted"/>
<evidence type="ECO:0008006" key="3">
    <source>
        <dbReference type="Google" id="ProtNLM"/>
    </source>
</evidence>
<dbReference type="Gene3D" id="2.60.40.1630">
    <property type="entry name" value="bacillus anthracis domain"/>
    <property type="match status" value="1"/>
</dbReference>
<dbReference type="EMBL" id="JACOPL010000005">
    <property type="protein sequence ID" value="MBC5725064.1"/>
    <property type="molecule type" value="Genomic_DNA"/>
</dbReference>